<dbReference type="EMBL" id="QRTP01000004">
    <property type="protein sequence ID" value="RGQ85520.1"/>
    <property type="molecule type" value="Genomic_DNA"/>
</dbReference>
<organism evidence="1 2">
    <name type="scientific">Megamonas rupellensis</name>
    <dbReference type="NCBI Taxonomy" id="491921"/>
    <lineage>
        <taxon>Bacteria</taxon>
        <taxon>Bacillati</taxon>
        <taxon>Bacillota</taxon>
        <taxon>Negativicutes</taxon>
        <taxon>Selenomonadales</taxon>
        <taxon>Selenomonadaceae</taxon>
        <taxon>Megamonas</taxon>
    </lineage>
</organism>
<gene>
    <name evidence="1" type="ORF">DWY77_02625</name>
</gene>
<comment type="caution">
    <text evidence="1">The sequence shown here is derived from an EMBL/GenBank/DDBJ whole genome shotgun (WGS) entry which is preliminary data.</text>
</comment>
<name>A0A412CGL7_9FIRM</name>
<sequence length="179" mass="20573">MKNNPIRSTLTSAFITSLSTLTIMTALPTGSLLDNNIPYNLQPKYYNQHDSSSNNLNNELQDTYQQCLNLKKINDISLLKENWNGYGALTFSKETILTAQNVISLLSKQPDLYPTGRDSIQMQYELPDNSYLEFEVFKDKIIYLEVPERKYVLARTNTFSKSEIHKLNSIVQNFYGENV</sequence>
<evidence type="ECO:0000313" key="1">
    <source>
        <dbReference type="EMBL" id="RGQ85520.1"/>
    </source>
</evidence>
<protein>
    <submittedName>
        <fullName evidence="1">Uncharacterized protein</fullName>
    </submittedName>
</protein>
<evidence type="ECO:0000313" key="2">
    <source>
        <dbReference type="Proteomes" id="UP000286147"/>
    </source>
</evidence>
<dbReference type="Proteomes" id="UP000286147">
    <property type="component" value="Unassembled WGS sequence"/>
</dbReference>
<accession>A0A412CGL7</accession>
<proteinExistence type="predicted"/>
<reference evidence="1 2" key="1">
    <citation type="submission" date="2018-08" db="EMBL/GenBank/DDBJ databases">
        <title>A genome reference for cultivated species of the human gut microbiota.</title>
        <authorList>
            <person name="Zou Y."/>
            <person name="Xue W."/>
            <person name="Luo G."/>
        </authorList>
    </citation>
    <scope>NUCLEOTIDE SEQUENCE [LARGE SCALE GENOMIC DNA]</scope>
    <source>
        <strain evidence="1 2">AF27-12</strain>
    </source>
</reference>
<dbReference type="RefSeq" id="WP_118035586.1">
    <property type="nucleotide sequence ID" value="NZ_QRTP01000004.1"/>
</dbReference>
<dbReference type="AlphaFoldDB" id="A0A412CGL7"/>